<evidence type="ECO:0000256" key="4">
    <source>
        <dbReference type="ARBA" id="ARBA00009667"/>
    </source>
</evidence>
<dbReference type="InterPro" id="IPR011060">
    <property type="entry name" value="RibuloseP-bd_barrel"/>
</dbReference>
<dbReference type="CDD" id="cd04732">
    <property type="entry name" value="HisA"/>
    <property type="match status" value="1"/>
</dbReference>
<dbReference type="InterPro" id="IPR023016">
    <property type="entry name" value="HisA/PriA"/>
</dbReference>
<evidence type="ECO:0000256" key="6">
    <source>
        <dbReference type="ARBA" id="ARBA00022605"/>
    </source>
</evidence>
<keyword evidence="13" id="KW-1185">Reference proteome</keyword>
<proteinExistence type="inferred from homology"/>
<evidence type="ECO:0000256" key="10">
    <source>
        <dbReference type="RuleBase" id="RU003657"/>
    </source>
</evidence>
<evidence type="ECO:0000256" key="9">
    <source>
        <dbReference type="HAMAP-Rule" id="MF_01014"/>
    </source>
</evidence>
<dbReference type="InterPro" id="IPR006063">
    <property type="entry name" value="HisA_bact_arch"/>
</dbReference>
<feature type="active site" description="Proton donor" evidence="9">
    <location>
        <position position="129"/>
    </location>
</feature>
<name>A0ABN0BCJ9_9HELI</name>
<dbReference type="SUPFAM" id="SSF51366">
    <property type="entry name" value="Ribulose-phoshate binding barrel"/>
    <property type="match status" value="1"/>
</dbReference>
<dbReference type="Proteomes" id="UP000005755">
    <property type="component" value="Unassembled WGS sequence"/>
</dbReference>
<reference evidence="13" key="1">
    <citation type="journal article" date="2014" name="Genome Announc.">
        <title>Draft genome sequences of six enterohepatic helicobacter species isolated from humans and one from rhesus macaques.</title>
        <authorList>
            <person name="Shen Z."/>
            <person name="Sheh A."/>
            <person name="Young S.K."/>
            <person name="Abouelliel A."/>
            <person name="Ward D.V."/>
            <person name="Earl A.M."/>
            <person name="Fox J.G."/>
        </authorList>
    </citation>
    <scope>NUCLEOTIDE SEQUENCE [LARGE SCALE GENOMIC DNA]</scope>
    <source>
        <strain evidence="13">CCUG 18818</strain>
    </source>
</reference>
<dbReference type="NCBIfam" id="TIGR00007">
    <property type="entry name" value="1-(5-phosphoribosyl)-5-[(5-phosphoribosylamino)methylideneamino]imidazole-4-carboxamide isomerase"/>
    <property type="match status" value="1"/>
</dbReference>
<dbReference type="EC" id="5.3.1.16" evidence="9 11"/>
<sequence>MRMALDIYSAIDLKDGKAVRLFKGEMQSAKVYGEALDFAKSFEDMGAKFLHIVDLDGAMAGIPKNLTYIEKIIASTTLQVQVGGGIRDENRIKLYTQMGVRVILGSIATENWEFVKTMAESYPVAVGIDSRNGKVATQGWVEESQLDSQTLATRFAGSKVQAIICTDINRDGALSGINIDWTESIAKSSGIYTIASGGFARLDELHTLDKSPYISGVIVGKAFYEGKINLKEALQFFRD</sequence>
<evidence type="ECO:0000256" key="3">
    <source>
        <dbReference type="ARBA" id="ARBA00005133"/>
    </source>
</evidence>
<keyword evidence="7 9" id="KW-0368">Histidine biosynthesis</keyword>
<dbReference type="HAMAP" id="MF_01014">
    <property type="entry name" value="HisA"/>
    <property type="match status" value="1"/>
</dbReference>
<evidence type="ECO:0000313" key="12">
    <source>
        <dbReference type="EMBL" id="EFR47275.1"/>
    </source>
</evidence>
<dbReference type="InterPro" id="IPR013785">
    <property type="entry name" value="Aldolase_TIM"/>
</dbReference>
<gene>
    <name evidence="9 12" type="primary">hisA</name>
    <name evidence="12" type="ORF">HCCG_01823</name>
</gene>
<comment type="pathway">
    <text evidence="3 9 11">Amino-acid biosynthesis; L-histidine biosynthesis; L-histidine from 5-phospho-alpha-D-ribose 1-diphosphate: step 4/9.</text>
</comment>
<feature type="active site" description="Proton acceptor" evidence="9">
    <location>
        <position position="12"/>
    </location>
</feature>
<evidence type="ECO:0000256" key="2">
    <source>
        <dbReference type="ARBA" id="ARBA00004496"/>
    </source>
</evidence>
<keyword evidence="6 9" id="KW-0028">Amino-acid biosynthesis</keyword>
<dbReference type="PANTHER" id="PTHR43090:SF2">
    <property type="entry name" value="1-(5-PHOSPHORIBOSYL)-5-[(5-PHOSPHORIBOSYLAMINO)METHYLIDENEAMINO] IMIDAZOLE-4-CARBOXAMIDE ISOMERASE"/>
    <property type="match status" value="1"/>
</dbReference>
<keyword evidence="5 9" id="KW-0963">Cytoplasm</keyword>
<evidence type="ECO:0000256" key="1">
    <source>
        <dbReference type="ARBA" id="ARBA00000901"/>
    </source>
</evidence>
<evidence type="ECO:0000256" key="5">
    <source>
        <dbReference type="ARBA" id="ARBA00022490"/>
    </source>
</evidence>
<evidence type="ECO:0000313" key="13">
    <source>
        <dbReference type="Proteomes" id="UP000005755"/>
    </source>
</evidence>
<organism evidence="12 13">
    <name type="scientific">Helicobacter cinaedi CCUG 18818 = ATCC BAA-847</name>
    <dbReference type="NCBI Taxonomy" id="537971"/>
    <lineage>
        <taxon>Bacteria</taxon>
        <taxon>Pseudomonadati</taxon>
        <taxon>Campylobacterota</taxon>
        <taxon>Epsilonproteobacteria</taxon>
        <taxon>Campylobacterales</taxon>
        <taxon>Helicobacteraceae</taxon>
        <taxon>Helicobacter</taxon>
    </lineage>
</organism>
<comment type="similarity">
    <text evidence="4 9 10">Belongs to the HisA/HisF family.</text>
</comment>
<dbReference type="Gene3D" id="3.20.20.70">
    <property type="entry name" value="Aldolase class I"/>
    <property type="match status" value="1"/>
</dbReference>
<dbReference type="EMBL" id="DS990393">
    <property type="protein sequence ID" value="EFR47275.1"/>
    <property type="molecule type" value="Genomic_DNA"/>
</dbReference>
<evidence type="ECO:0000256" key="8">
    <source>
        <dbReference type="ARBA" id="ARBA00023235"/>
    </source>
</evidence>
<keyword evidence="8 9" id="KW-0413">Isomerase</keyword>
<evidence type="ECO:0000256" key="7">
    <source>
        <dbReference type="ARBA" id="ARBA00023102"/>
    </source>
</evidence>
<evidence type="ECO:0000256" key="11">
    <source>
        <dbReference type="RuleBase" id="RU003658"/>
    </source>
</evidence>
<comment type="catalytic activity">
    <reaction evidence="1 9 11">
        <text>1-(5-phospho-beta-D-ribosyl)-5-[(5-phospho-beta-D-ribosylamino)methylideneamino]imidazole-4-carboxamide = 5-[(5-phospho-1-deoxy-D-ribulos-1-ylimino)methylamino]-1-(5-phospho-beta-D-ribosyl)imidazole-4-carboxamide</text>
        <dbReference type="Rhea" id="RHEA:15469"/>
        <dbReference type="ChEBI" id="CHEBI:58435"/>
        <dbReference type="ChEBI" id="CHEBI:58525"/>
        <dbReference type="EC" id="5.3.1.16"/>
    </reaction>
</comment>
<dbReference type="InterPro" id="IPR044524">
    <property type="entry name" value="Isoase_HisA-like"/>
</dbReference>
<dbReference type="InterPro" id="IPR006062">
    <property type="entry name" value="His_biosynth"/>
</dbReference>
<dbReference type="PANTHER" id="PTHR43090">
    <property type="entry name" value="1-(5-PHOSPHORIBOSYL)-5-[(5-PHOSPHORIBOSYLAMINO)METHYLIDENEAMINO] IMIDAZOLE-4-CARBOXAMIDE ISOMERASE"/>
    <property type="match status" value="1"/>
</dbReference>
<comment type="subcellular location">
    <subcellularLocation>
        <location evidence="2 9 11">Cytoplasm</location>
    </subcellularLocation>
</comment>
<accession>A0ABN0BCJ9</accession>
<protein>
    <recommendedName>
        <fullName evidence="9 11">1-(5-phosphoribosyl)-5-[(5-phosphoribosylamino)methylideneamino] imidazole-4-carboxamide isomerase</fullName>
        <ecNumber evidence="9 11">5.3.1.16</ecNumber>
    </recommendedName>
    <alternativeName>
        <fullName evidence="9">Phosphoribosylformimino-5-aminoimidazole carboxamide ribotide isomerase</fullName>
    </alternativeName>
</protein>
<dbReference type="Pfam" id="PF00977">
    <property type="entry name" value="His_biosynth"/>
    <property type="match status" value="1"/>
</dbReference>
<dbReference type="GO" id="GO:0003949">
    <property type="term" value="F:1-(5-phosphoribosyl)-5-[(5-phosphoribosylamino)methylideneamino]imidazole-4-carboxamide isomerase activity"/>
    <property type="evidence" value="ECO:0007669"/>
    <property type="project" value="UniProtKB-EC"/>
</dbReference>